<evidence type="ECO:0000313" key="5">
    <source>
        <dbReference type="EMBL" id="STN14878.1"/>
    </source>
</evidence>
<reference evidence="6 7" key="2">
    <citation type="submission" date="2018-06" db="EMBL/GenBank/DDBJ databases">
        <authorList>
            <consortium name="Pathogen Informatics"/>
            <person name="Doyle S."/>
        </authorList>
    </citation>
    <scope>NUCLEOTIDE SEQUENCE [LARGE SCALE GENOMIC DNA]</scope>
    <source>
        <strain evidence="5 7">NCTC8960</strain>
        <strain evidence="4 6">NCTC8985</strain>
    </source>
</reference>
<dbReference type="Proteomes" id="UP000254405">
    <property type="component" value="Unassembled WGS sequence"/>
</dbReference>
<accession>A0A0K5WTS4</accession>
<dbReference type="EMBL" id="CAUZHL010000001">
    <property type="protein sequence ID" value="CAK1206959.1"/>
    <property type="molecule type" value="Genomic_DNA"/>
</dbReference>
<evidence type="ECO:0000313" key="3">
    <source>
        <dbReference type="EMBL" id="GDH29601.1"/>
    </source>
</evidence>
<dbReference type="EMBL" id="UGFO01000006">
    <property type="protein sequence ID" value="STN14878.1"/>
    <property type="molecule type" value="Genomic_DNA"/>
</dbReference>
<dbReference type="Proteomes" id="UP000255057">
    <property type="component" value="Unassembled WGS sequence"/>
</dbReference>
<gene>
    <name evidence="3" type="ORF">BvCmsKKP061_00618</name>
    <name evidence="2" type="ORF">FGAF848_05160</name>
    <name evidence="5" type="ORF">NCTC8960_05285</name>
    <name evidence="4" type="ORF">NCTC8985_01124</name>
</gene>
<reference evidence="3 8" key="1">
    <citation type="submission" date="2018-04" db="EMBL/GenBank/DDBJ databases">
        <title>Large scale genomics of bovine and human commensal E. coli to reveal the emerging process of EHEC.</title>
        <authorList>
            <person name="Arimizu Y."/>
            <person name="Ogura Y."/>
        </authorList>
    </citation>
    <scope>NUCLEOTIDE SEQUENCE [LARGE SCALE GENOMIC DNA]</scope>
    <source>
        <strain evidence="3 8">KK-P061</strain>
    </source>
</reference>
<evidence type="ECO:0000313" key="8">
    <source>
        <dbReference type="Proteomes" id="UP000303027"/>
    </source>
</evidence>
<organism evidence="3 8">
    <name type="scientific">Escherichia coli</name>
    <dbReference type="NCBI Taxonomy" id="562"/>
    <lineage>
        <taxon>Bacteria</taxon>
        <taxon>Pseudomonadati</taxon>
        <taxon>Pseudomonadota</taxon>
        <taxon>Gammaproteobacteria</taxon>
        <taxon>Enterobacterales</taxon>
        <taxon>Enterobacteriaceae</taxon>
        <taxon>Escherichia</taxon>
    </lineage>
</organism>
<evidence type="ECO:0000313" key="6">
    <source>
        <dbReference type="Proteomes" id="UP000254405"/>
    </source>
</evidence>
<protein>
    <submittedName>
        <fullName evidence="3">Uncharacterized protein</fullName>
    </submittedName>
</protein>
<reference evidence="2" key="3">
    <citation type="submission" date="2023-10" db="EMBL/GenBank/DDBJ databases">
        <authorList>
            <person name="Leclercq S."/>
        </authorList>
    </citation>
    <scope>NUCLEOTIDE SEQUENCE</scope>
    <source>
        <strain evidence="2">F848</strain>
    </source>
</reference>
<sequence length="55" mass="5917">MRTINASSSAMQPASEQDDIVNSPNYEDIAVVELQLCISLTVTECDIDSVTGEIV</sequence>
<name>A0A0K5WTS4_ECOLX</name>
<dbReference type="EMBL" id="UGCO01000001">
    <property type="protein sequence ID" value="STI75882.1"/>
    <property type="molecule type" value="Genomic_DNA"/>
</dbReference>
<feature type="region of interest" description="Disordered" evidence="1">
    <location>
        <begin position="1"/>
        <end position="20"/>
    </location>
</feature>
<evidence type="ECO:0000313" key="2">
    <source>
        <dbReference type="EMBL" id="CAK1206959.1"/>
    </source>
</evidence>
<dbReference type="Proteomes" id="UP001190091">
    <property type="component" value="Unassembled WGS sequence"/>
</dbReference>
<evidence type="ECO:0000256" key="1">
    <source>
        <dbReference type="SAM" id="MobiDB-lite"/>
    </source>
</evidence>
<evidence type="ECO:0000313" key="7">
    <source>
        <dbReference type="Proteomes" id="UP000255057"/>
    </source>
</evidence>
<evidence type="ECO:0000313" key="4">
    <source>
        <dbReference type="EMBL" id="STI75882.1"/>
    </source>
</evidence>
<dbReference type="Proteomes" id="UP000303027">
    <property type="component" value="Unassembled WGS sequence"/>
</dbReference>
<proteinExistence type="predicted"/>
<dbReference type="AlphaFoldDB" id="A0A0K5WTS4"/>
<dbReference type="EMBL" id="BFXY01000024">
    <property type="protein sequence ID" value="GDH29601.1"/>
    <property type="molecule type" value="Genomic_DNA"/>
</dbReference>